<dbReference type="PROSITE" id="PS51257">
    <property type="entry name" value="PROKAR_LIPOPROTEIN"/>
    <property type="match status" value="1"/>
</dbReference>
<dbReference type="Pfam" id="PF01841">
    <property type="entry name" value="Transglut_core"/>
    <property type="match status" value="1"/>
</dbReference>
<keyword evidence="2" id="KW-0732">Signal</keyword>
<protein>
    <recommendedName>
        <fullName evidence="3">Transglutaminase-like domain-containing protein</fullName>
    </recommendedName>
</protein>
<feature type="signal peptide" evidence="2">
    <location>
        <begin position="1"/>
        <end position="22"/>
    </location>
</feature>
<keyword evidence="5" id="KW-1185">Reference proteome</keyword>
<dbReference type="Proteomes" id="UP001155182">
    <property type="component" value="Unassembled WGS sequence"/>
</dbReference>
<proteinExistence type="predicted"/>
<dbReference type="PANTHER" id="PTHR46333:SF2">
    <property type="entry name" value="CYTOKINESIS PROTEIN 3"/>
    <property type="match status" value="1"/>
</dbReference>
<dbReference type="EMBL" id="JAMWYS010000009">
    <property type="protein sequence ID" value="MCO4291879.1"/>
    <property type="molecule type" value="Genomic_DNA"/>
</dbReference>
<evidence type="ECO:0000259" key="3">
    <source>
        <dbReference type="Pfam" id="PF01841"/>
    </source>
</evidence>
<comment type="caution">
    <text evidence="4">The sequence shown here is derived from an EMBL/GenBank/DDBJ whole genome shotgun (WGS) entry which is preliminary data.</text>
</comment>
<evidence type="ECO:0000256" key="2">
    <source>
        <dbReference type="SAM" id="SignalP"/>
    </source>
</evidence>
<organism evidence="4 5">
    <name type="scientific">Solitalea agri</name>
    <dbReference type="NCBI Taxonomy" id="2953739"/>
    <lineage>
        <taxon>Bacteria</taxon>
        <taxon>Pseudomonadati</taxon>
        <taxon>Bacteroidota</taxon>
        <taxon>Sphingobacteriia</taxon>
        <taxon>Sphingobacteriales</taxon>
        <taxon>Sphingobacteriaceae</taxon>
        <taxon>Solitalea</taxon>
    </lineage>
</organism>
<dbReference type="GO" id="GO:0005737">
    <property type="term" value="C:cytoplasm"/>
    <property type="evidence" value="ECO:0007669"/>
    <property type="project" value="TreeGrafter"/>
</dbReference>
<sequence>MKRSIIKLTNSLSALVIVVALAISACSKSSSDPSDDLTPGPSGNNYPKPKSSQEVSGLLSTAIKSLKTTLILDMSAMNLADNQVEITVGNAYSNVISQDNSLKYAYKVVQIYNQSAKILQCEIKYMPYKLGIDPNTVPTGTKKINSYNDIITATLNAPLGQEIPIAITNKNLDVNTMQQVLSAQCGYAYLIYNFNPDATSITCSSSPMGLPGAPTSISDCLSRIAVVKDSVNRILTRIITPGMTNNQKLTAIYNYVSATQYDWDFNTPNLNYDSQTALGVFKNRKAVCGGYSWGLNLLANAAGIQCYNVSGKAGNVGHAWSMLNYNGGYSYFDATWDNSFTPPRTYRYFAQPEAFFLQNQHAWDNTMINALVAEKQ</sequence>
<feature type="chain" id="PRO_5040864046" description="Transglutaminase-like domain-containing protein" evidence="2">
    <location>
        <begin position="23"/>
        <end position="376"/>
    </location>
</feature>
<feature type="domain" description="Transglutaminase-like" evidence="3">
    <location>
        <begin position="236"/>
        <end position="333"/>
    </location>
</feature>
<dbReference type="InterPro" id="IPR052557">
    <property type="entry name" value="CAP/Cytokinesis_protein"/>
</dbReference>
<dbReference type="InterPro" id="IPR002931">
    <property type="entry name" value="Transglutaminase-like"/>
</dbReference>
<feature type="region of interest" description="Disordered" evidence="1">
    <location>
        <begin position="27"/>
        <end position="53"/>
    </location>
</feature>
<dbReference type="PANTHER" id="PTHR46333">
    <property type="entry name" value="CYTOKINESIS PROTEIN 3"/>
    <property type="match status" value="1"/>
</dbReference>
<gene>
    <name evidence="4" type="ORF">NF867_03275</name>
</gene>
<dbReference type="InterPro" id="IPR038765">
    <property type="entry name" value="Papain-like_cys_pep_sf"/>
</dbReference>
<evidence type="ECO:0000313" key="5">
    <source>
        <dbReference type="Proteomes" id="UP001155182"/>
    </source>
</evidence>
<dbReference type="AlphaFoldDB" id="A0A9X2JBV9"/>
<dbReference type="RefSeq" id="WP_252586115.1">
    <property type="nucleotide sequence ID" value="NZ_JAMWYS010000009.1"/>
</dbReference>
<feature type="compositionally biased region" description="Low complexity" evidence="1">
    <location>
        <begin position="27"/>
        <end position="42"/>
    </location>
</feature>
<evidence type="ECO:0000313" key="4">
    <source>
        <dbReference type="EMBL" id="MCO4291879.1"/>
    </source>
</evidence>
<name>A0A9X2JBV9_9SPHI</name>
<dbReference type="SUPFAM" id="SSF54001">
    <property type="entry name" value="Cysteine proteinases"/>
    <property type="match status" value="1"/>
</dbReference>
<reference evidence="4" key="1">
    <citation type="submission" date="2022-06" db="EMBL/GenBank/DDBJ databases">
        <title>Solitalea sp. MAHUQ-68 isolated from rhizospheric soil.</title>
        <authorList>
            <person name="Huq M.A."/>
        </authorList>
    </citation>
    <scope>NUCLEOTIDE SEQUENCE</scope>
    <source>
        <strain evidence="4">MAHUQ-68</strain>
    </source>
</reference>
<dbReference type="Gene3D" id="3.10.620.30">
    <property type="match status" value="1"/>
</dbReference>
<accession>A0A9X2JBV9</accession>
<evidence type="ECO:0000256" key="1">
    <source>
        <dbReference type="SAM" id="MobiDB-lite"/>
    </source>
</evidence>